<name>Q4SX74_TETNG</name>
<proteinExistence type="predicted"/>
<dbReference type="OrthoDB" id="193920at2759"/>
<comment type="caution">
    <text evidence="1">The sequence shown here is derived from an EMBL/GenBank/DDBJ whole genome shotgun (WGS) entry which is preliminary data.</text>
</comment>
<protein>
    <submittedName>
        <fullName evidence="1">(spotted green pufferfish) hypothetical protein</fullName>
    </submittedName>
</protein>
<evidence type="ECO:0000313" key="1">
    <source>
        <dbReference type="EMBL" id="CAF94758.1"/>
    </source>
</evidence>
<gene>
    <name evidence="1" type="ORF">GSTENG00011084001</name>
</gene>
<sequence>CEIKQLSDTVFKGVPLSIRSKVKLPELNIFYQQLQENFYQNNR</sequence>
<feature type="non-terminal residue" evidence="1">
    <location>
        <position position="1"/>
    </location>
</feature>
<organism evidence="1">
    <name type="scientific">Tetraodon nigroviridis</name>
    <name type="common">Spotted green pufferfish</name>
    <name type="synonym">Chelonodon nigroviridis</name>
    <dbReference type="NCBI Taxonomy" id="99883"/>
    <lineage>
        <taxon>Eukaryota</taxon>
        <taxon>Metazoa</taxon>
        <taxon>Chordata</taxon>
        <taxon>Craniata</taxon>
        <taxon>Vertebrata</taxon>
        <taxon>Euteleostomi</taxon>
        <taxon>Actinopterygii</taxon>
        <taxon>Neopterygii</taxon>
        <taxon>Teleostei</taxon>
        <taxon>Neoteleostei</taxon>
        <taxon>Acanthomorphata</taxon>
        <taxon>Eupercaria</taxon>
        <taxon>Tetraodontiformes</taxon>
        <taxon>Tetradontoidea</taxon>
        <taxon>Tetraodontidae</taxon>
        <taxon>Tetraodon</taxon>
    </lineage>
</organism>
<reference evidence="1" key="1">
    <citation type="journal article" date="2004" name="Nature">
        <title>Genome duplication in the teleost fish Tetraodon nigroviridis reveals the early vertebrate proto-karyotype.</title>
        <authorList>
            <person name="Jaillon O."/>
            <person name="Aury J.-M."/>
            <person name="Brunet F."/>
            <person name="Petit J.-L."/>
            <person name="Stange-Thomann N."/>
            <person name="Mauceli E."/>
            <person name="Bouneau L."/>
            <person name="Fischer C."/>
            <person name="Ozouf-Costaz C."/>
            <person name="Bernot A."/>
            <person name="Nicaud S."/>
            <person name="Jaffe D."/>
            <person name="Fisher S."/>
            <person name="Lutfalla G."/>
            <person name="Dossat C."/>
            <person name="Segurens B."/>
            <person name="Dasilva C."/>
            <person name="Salanoubat M."/>
            <person name="Levy M."/>
            <person name="Boudet N."/>
            <person name="Castellano S."/>
            <person name="Anthouard V."/>
            <person name="Jubin C."/>
            <person name="Castelli V."/>
            <person name="Katinka M."/>
            <person name="Vacherie B."/>
            <person name="Biemont C."/>
            <person name="Skalli Z."/>
            <person name="Cattolico L."/>
            <person name="Poulain J."/>
            <person name="De Berardinis V."/>
            <person name="Cruaud C."/>
            <person name="Duprat S."/>
            <person name="Brottier P."/>
            <person name="Coutanceau J.-P."/>
            <person name="Gouzy J."/>
            <person name="Parra G."/>
            <person name="Lardier G."/>
            <person name="Chapple C."/>
            <person name="McKernan K.J."/>
            <person name="McEwan P."/>
            <person name="Bosak S."/>
            <person name="Kellis M."/>
            <person name="Volff J.-N."/>
            <person name="Guigo R."/>
            <person name="Zody M.C."/>
            <person name="Mesirov J."/>
            <person name="Lindblad-Toh K."/>
            <person name="Birren B."/>
            <person name="Nusbaum C."/>
            <person name="Kahn D."/>
            <person name="Robinson-Rechavi M."/>
            <person name="Laudet V."/>
            <person name="Schachter V."/>
            <person name="Quetier F."/>
            <person name="Saurin W."/>
            <person name="Scarpelli C."/>
            <person name="Wincker P."/>
            <person name="Lander E.S."/>
            <person name="Weissenbach J."/>
            <person name="Roest Crollius H."/>
        </authorList>
    </citation>
    <scope>NUCLEOTIDE SEQUENCE [LARGE SCALE GENOMIC DNA]</scope>
</reference>
<dbReference type="AlphaFoldDB" id="Q4SX74"/>
<reference evidence="1" key="2">
    <citation type="submission" date="2004-02" db="EMBL/GenBank/DDBJ databases">
        <authorList>
            <consortium name="Genoscope"/>
            <consortium name="Whitehead Institute Centre for Genome Research"/>
        </authorList>
    </citation>
    <scope>NUCLEOTIDE SEQUENCE</scope>
</reference>
<dbReference type="EMBL" id="CAAE01012866">
    <property type="protein sequence ID" value="CAF94758.1"/>
    <property type="molecule type" value="Genomic_DNA"/>
</dbReference>
<dbReference type="KEGG" id="tng:GSTEN00011084G001"/>
<accession>Q4SX74</accession>